<dbReference type="Proteomes" id="UP000789860">
    <property type="component" value="Unassembled WGS sequence"/>
</dbReference>
<sequence length="64" mass="7529">IYFNKRNILSHSSNPFHKPQNSCVVFITIIGLTTRKFFWPSLSDTEMPLFYQNSESDNEEDEQS</sequence>
<feature type="non-terminal residue" evidence="1">
    <location>
        <position position="1"/>
    </location>
</feature>
<proteinExistence type="predicted"/>
<dbReference type="EMBL" id="CAJVPM010026925">
    <property type="protein sequence ID" value="CAG8664049.1"/>
    <property type="molecule type" value="Genomic_DNA"/>
</dbReference>
<gene>
    <name evidence="1" type="ORF">SCALOS_LOCUS9137</name>
</gene>
<evidence type="ECO:0000313" key="2">
    <source>
        <dbReference type="Proteomes" id="UP000789860"/>
    </source>
</evidence>
<reference evidence="1" key="1">
    <citation type="submission" date="2021-06" db="EMBL/GenBank/DDBJ databases">
        <authorList>
            <person name="Kallberg Y."/>
            <person name="Tangrot J."/>
            <person name="Rosling A."/>
        </authorList>
    </citation>
    <scope>NUCLEOTIDE SEQUENCE</scope>
    <source>
        <strain evidence="1">AU212A</strain>
    </source>
</reference>
<name>A0ACA9NLY8_9GLOM</name>
<keyword evidence="2" id="KW-1185">Reference proteome</keyword>
<evidence type="ECO:0000313" key="1">
    <source>
        <dbReference type="EMBL" id="CAG8664049.1"/>
    </source>
</evidence>
<protein>
    <submittedName>
        <fullName evidence="1">4428_t:CDS:1</fullName>
    </submittedName>
</protein>
<organism evidence="1 2">
    <name type="scientific">Scutellospora calospora</name>
    <dbReference type="NCBI Taxonomy" id="85575"/>
    <lineage>
        <taxon>Eukaryota</taxon>
        <taxon>Fungi</taxon>
        <taxon>Fungi incertae sedis</taxon>
        <taxon>Mucoromycota</taxon>
        <taxon>Glomeromycotina</taxon>
        <taxon>Glomeromycetes</taxon>
        <taxon>Diversisporales</taxon>
        <taxon>Gigasporaceae</taxon>
        <taxon>Scutellospora</taxon>
    </lineage>
</organism>
<feature type="non-terminal residue" evidence="1">
    <location>
        <position position="64"/>
    </location>
</feature>
<accession>A0ACA9NLY8</accession>
<comment type="caution">
    <text evidence="1">The sequence shown here is derived from an EMBL/GenBank/DDBJ whole genome shotgun (WGS) entry which is preliminary data.</text>
</comment>